<dbReference type="InterPro" id="IPR029052">
    <property type="entry name" value="Metallo-depent_PP-like"/>
</dbReference>
<dbReference type="InterPro" id="IPR005235">
    <property type="entry name" value="YmdB-like"/>
</dbReference>
<dbReference type="SUPFAM" id="SSF56300">
    <property type="entry name" value="Metallo-dependent phosphatases"/>
    <property type="match status" value="1"/>
</dbReference>
<dbReference type="PIRSF" id="PIRSF004789">
    <property type="entry name" value="DR1281"/>
    <property type="match status" value="1"/>
</dbReference>
<evidence type="ECO:0000313" key="2">
    <source>
        <dbReference type="Proteomes" id="UP001447842"/>
    </source>
</evidence>
<dbReference type="Pfam" id="PF13277">
    <property type="entry name" value="YmdB"/>
    <property type="match status" value="1"/>
</dbReference>
<name>A0ABZ3HBG6_9BACT</name>
<sequence length="272" mass="29796">MKKLTVAMIGDVVGRPGRSMIKQHLPRLKKEHGIDFVVANYENASHGFGLTAKNADELLAAGVDVMTGGNHSFDKKEIIPLFEKLPLLRPHNYPEAMPGKGTGMYEVNGVKVGVLNVMGYYAMPMVDNPFICAQKSVEALRREGAEVILVDMHAEATSEKRALLMMLRGHVSAIIGTHTHVATDDLQIDGGTGYVTDLGLSGCRDNVIGMDPKIPLQRFLTGLPGHFNVPEKCKKILQTAVFELDEKGRCVSAKKIKTFDDGREIITDAWEV</sequence>
<evidence type="ECO:0000313" key="1">
    <source>
        <dbReference type="EMBL" id="XAU15594.1"/>
    </source>
</evidence>
<dbReference type="PANTHER" id="PTHR36303:SF1">
    <property type="entry name" value="2',3'-CYCLIC-NUCLEOTIDE 2'-PHOSPHODIESTERASE"/>
    <property type="match status" value="1"/>
</dbReference>
<gene>
    <name evidence="1" type="ORF">WCY31_02580</name>
</gene>
<dbReference type="Proteomes" id="UP001447842">
    <property type="component" value="Chromosome"/>
</dbReference>
<dbReference type="RefSeq" id="WP_345973011.1">
    <property type="nucleotide sequence ID" value="NZ_CP147920.1"/>
</dbReference>
<keyword evidence="2" id="KW-1185">Reference proteome</keyword>
<dbReference type="EMBL" id="CP147920">
    <property type="protein sequence ID" value="XAU15594.1"/>
    <property type="molecule type" value="Genomic_DNA"/>
</dbReference>
<organism evidence="1 2">
    <name type="scientific">Sulfurimonas diazotrophicus</name>
    <dbReference type="NCBI Taxonomy" id="3131939"/>
    <lineage>
        <taxon>Bacteria</taxon>
        <taxon>Pseudomonadati</taxon>
        <taxon>Campylobacterota</taxon>
        <taxon>Epsilonproteobacteria</taxon>
        <taxon>Campylobacterales</taxon>
        <taxon>Sulfurimonadaceae</taxon>
        <taxon>Sulfurimonas</taxon>
    </lineage>
</organism>
<reference evidence="1 2" key="1">
    <citation type="submission" date="2024-03" db="EMBL/GenBank/DDBJ databases">
        <title>Sulfurimonas sp. HSL3-1.</title>
        <authorList>
            <person name="Wang S."/>
        </authorList>
    </citation>
    <scope>NUCLEOTIDE SEQUENCE [LARGE SCALE GENOMIC DNA]</scope>
    <source>
        <strain evidence="1 2">HSL3-1</strain>
    </source>
</reference>
<proteinExistence type="predicted"/>
<dbReference type="PANTHER" id="PTHR36303">
    <property type="entry name" value="2',3'-CYCLIC-NUCLEOTIDE 2'-PHOSPHODIESTERASE"/>
    <property type="match status" value="1"/>
</dbReference>
<accession>A0ABZ3HBG6</accession>
<protein>
    <submittedName>
        <fullName evidence="1">TIGR00282 family metallophosphoesterase</fullName>
    </submittedName>
</protein>
<dbReference type="Gene3D" id="3.60.21.10">
    <property type="match status" value="1"/>
</dbReference>